<evidence type="ECO:0000313" key="3">
    <source>
        <dbReference type="Proteomes" id="UP000247409"/>
    </source>
</evidence>
<organism evidence="2 3">
    <name type="scientific">Gracilariopsis chorda</name>
    <dbReference type="NCBI Taxonomy" id="448386"/>
    <lineage>
        <taxon>Eukaryota</taxon>
        <taxon>Rhodophyta</taxon>
        <taxon>Florideophyceae</taxon>
        <taxon>Rhodymeniophycidae</taxon>
        <taxon>Gracilariales</taxon>
        <taxon>Gracilariaceae</taxon>
        <taxon>Gracilariopsis</taxon>
    </lineage>
</organism>
<proteinExistence type="predicted"/>
<gene>
    <name evidence="2" type="ORF">BWQ96_04271</name>
</gene>
<dbReference type="AlphaFoldDB" id="A0A2V3IUY7"/>
<protein>
    <submittedName>
        <fullName evidence="2">Uncharacterized protein</fullName>
    </submittedName>
</protein>
<feature type="region of interest" description="Disordered" evidence="1">
    <location>
        <begin position="1"/>
        <end position="29"/>
    </location>
</feature>
<name>A0A2V3IUY7_9FLOR</name>
<evidence type="ECO:0000313" key="2">
    <source>
        <dbReference type="EMBL" id="PXF45958.1"/>
    </source>
</evidence>
<keyword evidence="3" id="KW-1185">Reference proteome</keyword>
<accession>A0A2V3IUY7</accession>
<dbReference type="Proteomes" id="UP000247409">
    <property type="component" value="Unassembled WGS sequence"/>
</dbReference>
<reference evidence="2 3" key="1">
    <citation type="journal article" date="2018" name="Mol. Biol. Evol.">
        <title>Analysis of the draft genome of the red seaweed Gracilariopsis chorda provides insights into genome size evolution in Rhodophyta.</title>
        <authorList>
            <person name="Lee J."/>
            <person name="Yang E.C."/>
            <person name="Graf L."/>
            <person name="Yang J.H."/>
            <person name="Qiu H."/>
            <person name="Zel Zion U."/>
            <person name="Chan C.X."/>
            <person name="Stephens T.G."/>
            <person name="Weber A.P.M."/>
            <person name="Boo G.H."/>
            <person name="Boo S.M."/>
            <person name="Kim K.M."/>
            <person name="Shin Y."/>
            <person name="Jung M."/>
            <person name="Lee S.J."/>
            <person name="Yim H.S."/>
            <person name="Lee J.H."/>
            <person name="Bhattacharya D."/>
            <person name="Yoon H.S."/>
        </authorList>
    </citation>
    <scope>NUCLEOTIDE SEQUENCE [LARGE SCALE GENOMIC DNA]</scope>
    <source>
        <strain evidence="2 3">SKKU-2015</strain>
        <tissue evidence="2">Whole body</tissue>
    </source>
</reference>
<dbReference type="EMBL" id="NBIV01000048">
    <property type="protein sequence ID" value="PXF45958.1"/>
    <property type="molecule type" value="Genomic_DNA"/>
</dbReference>
<sequence length="137" mass="14932">MTDAWSQNALKKEKNAKKEKVAKEEEEKEKIRKALVAASLSRNNKLSADYRSIEEGSGSDSGGISKYLNKLRKVRGGGIGGEWDGLVSLSSSTTGQGLAWSVSSCNSSGTSSMWRMRSAARNGKNVVWTDKRTVNWS</sequence>
<comment type="caution">
    <text evidence="2">The sequence shown here is derived from an EMBL/GenBank/DDBJ whole genome shotgun (WGS) entry which is preliminary data.</text>
</comment>
<evidence type="ECO:0000256" key="1">
    <source>
        <dbReference type="SAM" id="MobiDB-lite"/>
    </source>
</evidence>
<feature type="compositionally biased region" description="Basic and acidic residues" evidence="1">
    <location>
        <begin position="10"/>
        <end position="29"/>
    </location>
</feature>